<dbReference type="AlphaFoldDB" id="A0A6J7BJU7"/>
<feature type="domain" description="Pseudouridine synthase I TruA alpha/beta" evidence="4">
    <location>
        <begin position="165"/>
        <end position="267"/>
    </location>
</feature>
<dbReference type="Gene3D" id="3.30.70.660">
    <property type="entry name" value="Pseudouridine synthase I, catalytic domain, C-terminal subdomain"/>
    <property type="match status" value="1"/>
</dbReference>
<dbReference type="InterPro" id="IPR001406">
    <property type="entry name" value="PsdUridine_synth_TruA"/>
</dbReference>
<comment type="similarity">
    <text evidence="1">Belongs to the tRNA pseudouridine synthase TruA family.</text>
</comment>
<dbReference type="HAMAP" id="MF_00171">
    <property type="entry name" value="TruA"/>
    <property type="match status" value="1"/>
</dbReference>
<dbReference type="GO" id="GO:0003723">
    <property type="term" value="F:RNA binding"/>
    <property type="evidence" value="ECO:0007669"/>
    <property type="project" value="InterPro"/>
</dbReference>
<gene>
    <name evidence="5" type="ORF">UFOPK3241_01445</name>
</gene>
<dbReference type="GO" id="GO:0009982">
    <property type="term" value="F:pseudouridine synthase activity"/>
    <property type="evidence" value="ECO:0007669"/>
    <property type="project" value="InterPro"/>
</dbReference>
<dbReference type="InterPro" id="IPR020095">
    <property type="entry name" value="PsdUridine_synth_TruA_C"/>
</dbReference>
<dbReference type="SUPFAM" id="SSF55120">
    <property type="entry name" value="Pseudouridine synthase"/>
    <property type="match status" value="1"/>
</dbReference>
<keyword evidence="2" id="KW-0819">tRNA processing</keyword>
<sequence length="287" mass="32857">MTEPTLLAESGFLRLRIDLAYDGTNFSGWGKQPDRRTVQEEVEKTLQKLTRTKVETVVAGRTDAGVHATGQVIHTDIPEMESGPYAKKVNWDFKDLPYRLNRILDQDVRILSATVAPYGFHARFSALRRHYSYKILDNNKIILPLKRFDIAPWYRILDVDVLNEASALLLGENDFAAFCKFRESSTTVRNLEKFHWTRNDEGCLVANVVADAFCYSMVRNLVGAVVCVADGRFEPQWVKDVLNNRVRISDSLVFPSRGLTLTQVDYPDDDELVARIERTLRRRGEDE</sequence>
<dbReference type="Pfam" id="PF01416">
    <property type="entry name" value="PseudoU_synth_1"/>
    <property type="match status" value="2"/>
</dbReference>
<reference evidence="5" key="1">
    <citation type="submission" date="2020-05" db="EMBL/GenBank/DDBJ databases">
        <authorList>
            <person name="Chiriac C."/>
            <person name="Salcher M."/>
            <person name="Ghai R."/>
            <person name="Kavagutti S V."/>
        </authorList>
    </citation>
    <scope>NUCLEOTIDE SEQUENCE</scope>
</reference>
<accession>A0A6J7BJU7</accession>
<proteinExistence type="inferred from homology"/>
<evidence type="ECO:0000256" key="2">
    <source>
        <dbReference type="ARBA" id="ARBA00022694"/>
    </source>
</evidence>
<dbReference type="EMBL" id="CAFAZX010000126">
    <property type="protein sequence ID" value="CAB4845580.1"/>
    <property type="molecule type" value="Genomic_DNA"/>
</dbReference>
<dbReference type="InterPro" id="IPR020094">
    <property type="entry name" value="TruA/RsuA/RluB/E/F_N"/>
</dbReference>
<dbReference type="PIRSF" id="PIRSF001430">
    <property type="entry name" value="tRNA_psdUrid_synth"/>
    <property type="match status" value="1"/>
</dbReference>
<dbReference type="GO" id="GO:0031119">
    <property type="term" value="P:tRNA pseudouridine synthesis"/>
    <property type="evidence" value="ECO:0007669"/>
    <property type="project" value="TreeGrafter"/>
</dbReference>
<dbReference type="PANTHER" id="PTHR11142">
    <property type="entry name" value="PSEUDOURIDYLATE SYNTHASE"/>
    <property type="match status" value="1"/>
</dbReference>
<dbReference type="InterPro" id="IPR020097">
    <property type="entry name" value="PsdUridine_synth_TruA_a/b_dom"/>
</dbReference>
<feature type="domain" description="Pseudouridine synthase I TruA alpha/beta" evidence="4">
    <location>
        <begin position="20"/>
        <end position="110"/>
    </location>
</feature>
<dbReference type="InterPro" id="IPR020103">
    <property type="entry name" value="PsdUridine_synth_cat_dom_sf"/>
</dbReference>
<keyword evidence="3" id="KW-0413">Isomerase</keyword>
<dbReference type="Gene3D" id="3.30.70.580">
    <property type="entry name" value="Pseudouridine synthase I, catalytic domain, N-terminal subdomain"/>
    <property type="match status" value="1"/>
</dbReference>
<dbReference type="NCBIfam" id="TIGR00071">
    <property type="entry name" value="hisT_truA"/>
    <property type="match status" value="1"/>
</dbReference>
<dbReference type="PANTHER" id="PTHR11142:SF0">
    <property type="entry name" value="TRNA PSEUDOURIDINE SYNTHASE-LIKE 1"/>
    <property type="match status" value="1"/>
</dbReference>
<protein>
    <submittedName>
        <fullName evidence="5">Unannotated protein</fullName>
    </submittedName>
</protein>
<evidence type="ECO:0000256" key="3">
    <source>
        <dbReference type="ARBA" id="ARBA00023235"/>
    </source>
</evidence>
<evidence type="ECO:0000259" key="4">
    <source>
        <dbReference type="Pfam" id="PF01416"/>
    </source>
</evidence>
<evidence type="ECO:0000313" key="5">
    <source>
        <dbReference type="EMBL" id="CAB4845580.1"/>
    </source>
</evidence>
<organism evidence="5">
    <name type="scientific">freshwater metagenome</name>
    <dbReference type="NCBI Taxonomy" id="449393"/>
    <lineage>
        <taxon>unclassified sequences</taxon>
        <taxon>metagenomes</taxon>
        <taxon>ecological metagenomes</taxon>
    </lineage>
</organism>
<name>A0A6J7BJU7_9ZZZZ</name>
<dbReference type="FunFam" id="3.30.70.580:FF:000001">
    <property type="entry name" value="tRNA pseudouridine synthase A"/>
    <property type="match status" value="1"/>
</dbReference>
<dbReference type="CDD" id="cd02570">
    <property type="entry name" value="PseudoU_synth_EcTruA"/>
    <property type="match status" value="1"/>
</dbReference>
<evidence type="ECO:0000256" key="1">
    <source>
        <dbReference type="ARBA" id="ARBA00009375"/>
    </source>
</evidence>